<reference evidence="2 3" key="1">
    <citation type="submission" date="2017-07" db="EMBL/GenBank/DDBJ databases">
        <title>An improved, manually edited Actinidia chinensis var. chinensis (kiwifruit) genome highlights the challenges associated with draft genomes and gene prediction in plants.</title>
        <authorList>
            <person name="Pilkington S."/>
            <person name="Crowhurst R."/>
            <person name="Hilario E."/>
            <person name="Nardozza S."/>
            <person name="Fraser L."/>
            <person name="Peng Y."/>
            <person name="Gunaseelan K."/>
            <person name="Simpson R."/>
            <person name="Tahir J."/>
            <person name="Deroles S."/>
            <person name="Templeton K."/>
            <person name="Luo Z."/>
            <person name="Davy M."/>
            <person name="Cheng C."/>
            <person name="Mcneilage M."/>
            <person name="Scaglione D."/>
            <person name="Liu Y."/>
            <person name="Zhang Q."/>
            <person name="Datson P."/>
            <person name="De Silva N."/>
            <person name="Gardiner S."/>
            <person name="Bassett H."/>
            <person name="Chagne D."/>
            <person name="Mccallum J."/>
            <person name="Dzierzon H."/>
            <person name="Deng C."/>
            <person name="Wang Y.-Y."/>
            <person name="Barron N."/>
            <person name="Manako K."/>
            <person name="Bowen J."/>
            <person name="Foster T."/>
            <person name="Erridge Z."/>
            <person name="Tiffin H."/>
            <person name="Waite C."/>
            <person name="Davies K."/>
            <person name="Grierson E."/>
            <person name="Laing W."/>
            <person name="Kirk R."/>
            <person name="Chen X."/>
            <person name="Wood M."/>
            <person name="Montefiori M."/>
            <person name="Brummell D."/>
            <person name="Schwinn K."/>
            <person name="Catanach A."/>
            <person name="Fullerton C."/>
            <person name="Li D."/>
            <person name="Meiyalaghan S."/>
            <person name="Nieuwenhuizen N."/>
            <person name="Read N."/>
            <person name="Prakash R."/>
            <person name="Hunter D."/>
            <person name="Zhang H."/>
            <person name="Mckenzie M."/>
            <person name="Knabel M."/>
            <person name="Harris A."/>
            <person name="Allan A."/>
            <person name="Chen A."/>
            <person name="Janssen B."/>
            <person name="Plunkett B."/>
            <person name="Dwamena C."/>
            <person name="Voogd C."/>
            <person name="Leif D."/>
            <person name="Lafferty D."/>
            <person name="Souleyre E."/>
            <person name="Varkonyi-Gasic E."/>
            <person name="Gambi F."/>
            <person name="Hanley J."/>
            <person name="Yao J.-L."/>
            <person name="Cheung J."/>
            <person name="David K."/>
            <person name="Warren B."/>
            <person name="Marsh K."/>
            <person name="Snowden K."/>
            <person name="Lin-Wang K."/>
            <person name="Brian L."/>
            <person name="Martinez-Sanchez M."/>
            <person name="Wang M."/>
            <person name="Ileperuma N."/>
            <person name="Macnee N."/>
            <person name="Campin R."/>
            <person name="Mcatee P."/>
            <person name="Drummond R."/>
            <person name="Espley R."/>
            <person name="Ireland H."/>
            <person name="Wu R."/>
            <person name="Atkinson R."/>
            <person name="Karunairetnam S."/>
            <person name="Bulley S."/>
            <person name="Chunkath S."/>
            <person name="Hanley Z."/>
            <person name="Storey R."/>
            <person name="Thrimawithana A."/>
            <person name="Thomson S."/>
            <person name="David C."/>
            <person name="Testolin R."/>
        </authorList>
    </citation>
    <scope>NUCLEOTIDE SEQUENCE [LARGE SCALE GENOMIC DNA]</scope>
    <source>
        <strain evidence="3">cv. Red5</strain>
        <tissue evidence="2">Young leaf</tissue>
    </source>
</reference>
<gene>
    <name evidence="2" type="ORF">CEY00_Acc22638</name>
</gene>
<organism evidence="2 3">
    <name type="scientific">Actinidia chinensis var. chinensis</name>
    <name type="common">Chinese soft-hair kiwi</name>
    <dbReference type="NCBI Taxonomy" id="1590841"/>
    <lineage>
        <taxon>Eukaryota</taxon>
        <taxon>Viridiplantae</taxon>
        <taxon>Streptophyta</taxon>
        <taxon>Embryophyta</taxon>
        <taxon>Tracheophyta</taxon>
        <taxon>Spermatophyta</taxon>
        <taxon>Magnoliopsida</taxon>
        <taxon>eudicotyledons</taxon>
        <taxon>Gunneridae</taxon>
        <taxon>Pentapetalae</taxon>
        <taxon>asterids</taxon>
        <taxon>Ericales</taxon>
        <taxon>Actinidiaceae</taxon>
        <taxon>Actinidia</taxon>
    </lineage>
</organism>
<keyword evidence="3" id="KW-1185">Reference proteome</keyword>
<dbReference type="Pfam" id="PF03350">
    <property type="entry name" value="UPF0114"/>
    <property type="match status" value="1"/>
</dbReference>
<dbReference type="InParanoid" id="A0A2R6Q350"/>
<name>A0A2R6Q350_ACTCC</name>
<dbReference type="OMA" id="RWEENVE"/>
<evidence type="ECO:0000313" key="3">
    <source>
        <dbReference type="Proteomes" id="UP000241394"/>
    </source>
</evidence>
<accession>A0A2R6Q350</accession>
<protein>
    <submittedName>
        <fullName evidence="2">UPF0114 protein in repA1-repA2 intergenic region like</fullName>
    </submittedName>
</protein>
<comment type="caution">
    <text evidence="2">The sequence shown here is derived from an EMBL/GenBank/DDBJ whole genome shotgun (WGS) entry which is preliminary data.</text>
</comment>
<evidence type="ECO:0000256" key="1">
    <source>
        <dbReference type="SAM" id="Phobius"/>
    </source>
</evidence>
<keyword evidence="1" id="KW-0812">Transmembrane</keyword>
<keyword evidence="1" id="KW-0472">Membrane</keyword>
<sequence>MKPPRVLTSGPTNTMFIRTTKLAPNVTRVLEFRPPGVKFPATVTTSSWPDTAALVLSLSPAVAPDPGSGPARGLPGKLEGFEEHIEKVIYGCRFLAMFAVLGSLVGSFLCFIKGCTHVVSAFQQYLVNRGKVIFLLVEAIDVYLLGTVMLVFGVGLYELFISTLDTAKLQSEENFPYRSNLFGLFTLKDGEAEHRTKFNKVQAKYWREGYFHGKATTMLTSLRFAGHQKYGGVWVLSLVRSTRVQQIQASDSRIA</sequence>
<dbReference type="EMBL" id="NKQK01000020">
    <property type="protein sequence ID" value="PSS01280.1"/>
    <property type="molecule type" value="Genomic_DNA"/>
</dbReference>
<dbReference type="STRING" id="1590841.A0A2R6Q350"/>
<dbReference type="InterPro" id="IPR005134">
    <property type="entry name" value="UPF0114"/>
</dbReference>
<dbReference type="PANTHER" id="PTHR31721:SF4">
    <property type="entry name" value="OS06G0710300 PROTEIN"/>
    <property type="match status" value="1"/>
</dbReference>
<feature type="transmembrane region" description="Helical" evidence="1">
    <location>
        <begin position="132"/>
        <end position="157"/>
    </location>
</feature>
<reference evidence="3" key="2">
    <citation type="journal article" date="2018" name="BMC Genomics">
        <title>A manually annotated Actinidia chinensis var. chinensis (kiwifruit) genome highlights the challenges associated with draft genomes and gene prediction in plants.</title>
        <authorList>
            <person name="Pilkington S.M."/>
            <person name="Crowhurst R."/>
            <person name="Hilario E."/>
            <person name="Nardozza S."/>
            <person name="Fraser L."/>
            <person name="Peng Y."/>
            <person name="Gunaseelan K."/>
            <person name="Simpson R."/>
            <person name="Tahir J."/>
            <person name="Deroles S.C."/>
            <person name="Templeton K."/>
            <person name="Luo Z."/>
            <person name="Davy M."/>
            <person name="Cheng C."/>
            <person name="McNeilage M."/>
            <person name="Scaglione D."/>
            <person name="Liu Y."/>
            <person name="Zhang Q."/>
            <person name="Datson P."/>
            <person name="De Silva N."/>
            <person name="Gardiner S.E."/>
            <person name="Bassett H."/>
            <person name="Chagne D."/>
            <person name="McCallum J."/>
            <person name="Dzierzon H."/>
            <person name="Deng C."/>
            <person name="Wang Y.Y."/>
            <person name="Barron L."/>
            <person name="Manako K."/>
            <person name="Bowen J."/>
            <person name="Foster T.M."/>
            <person name="Erridge Z.A."/>
            <person name="Tiffin H."/>
            <person name="Waite C.N."/>
            <person name="Davies K.M."/>
            <person name="Grierson E.P."/>
            <person name="Laing W.A."/>
            <person name="Kirk R."/>
            <person name="Chen X."/>
            <person name="Wood M."/>
            <person name="Montefiori M."/>
            <person name="Brummell D.A."/>
            <person name="Schwinn K.E."/>
            <person name="Catanach A."/>
            <person name="Fullerton C."/>
            <person name="Li D."/>
            <person name="Meiyalaghan S."/>
            <person name="Nieuwenhuizen N."/>
            <person name="Read N."/>
            <person name="Prakash R."/>
            <person name="Hunter D."/>
            <person name="Zhang H."/>
            <person name="McKenzie M."/>
            <person name="Knabel M."/>
            <person name="Harris A."/>
            <person name="Allan A.C."/>
            <person name="Gleave A."/>
            <person name="Chen A."/>
            <person name="Janssen B.J."/>
            <person name="Plunkett B."/>
            <person name="Ampomah-Dwamena C."/>
            <person name="Voogd C."/>
            <person name="Leif D."/>
            <person name="Lafferty D."/>
            <person name="Souleyre E.J.F."/>
            <person name="Varkonyi-Gasic E."/>
            <person name="Gambi F."/>
            <person name="Hanley J."/>
            <person name="Yao J.L."/>
            <person name="Cheung J."/>
            <person name="David K.M."/>
            <person name="Warren B."/>
            <person name="Marsh K."/>
            <person name="Snowden K.C."/>
            <person name="Lin-Wang K."/>
            <person name="Brian L."/>
            <person name="Martinez-Sanchez M."/>
            <person name="Wang M."/>
            <person name="Ileperuma N."/>
            <person name="Macnee N."/>
            <person name="Campin R."/>
            <person name="McAtee P."/>
            <person name="Drummond R.S.M."/>
            <person name="Espley R.V."/>
            <person name="Ireland H.S."/>
            <person name="Wu R."/>
            <person name="Atkinson R.G."/>
            <person name="Karunairetnam S."/>
            <person name="Bulley S."/>
            <person name="Chunkath S."/>
            <person name="Hanley Z."/>
            <person name="Storey R."/>
            <person name="Thrimawithana A.H."/>
            <person name="Thomson S."/>
            <person name="David C."/>
            <person name="Testolin R."/>
            <person name="Huang H."/>
            <person name="Hellens R.P."/>
            <person name="Schaffer R.J."/>
        </authorList>
    </citation>
    <scope>NUCLEOTIDE SEQUENCE [LARGE SCALE GENOMIC DNA]</scope>
    <source>
        <strain evidence="3">cv. Red5</strain>
    </source>
</reference>
<evidence type="ECO:0000313" key="2">
    <source>
        <dbReference type="EMBL" id="PSS01280.1"/>
    </source>
</evidence>
<dbReference type="Gramene" id="PSS01280">
    <property type="protein sequence ID" value="PSS01280"/>
    <property type="gene ID" value="CEY00_Acc22638"/>
</dbReference>
<feature type="transmembrane region" description="Helical" evidence="1">
    <location>
        <begin position="88"/>
        <end position="112"/>
    </location>
</feature>
<dbReference type="AlphaFoldDB" id="A0A2R6Q350"/>
<dbReference type="PANTHER" id="PTHR31721">
    <property type="entry name" value="OS06G0710300 PROTEIN"/>
    <property type="match status" value="1"/>
</dbReference>
<proteinExistence type="predicted"/>
<dbReference type="Proteomes" id="UP000241394">
    <property type="component" value="Chromosome LG20"/>
</dbReference>
<keyword evidence="1" id="KW-1133">Transmembrane helix</keyword>
<dbReference type="OrthoDB" id="2020089at2759"/>
<dbReference type="FunCoup" id="A0A2R6Q350">
    <property type="interactions" value="21"/>
</dbReference>